<feature type="compositionally biased region" description="Basic and acidic residues" evidence="1">
    <location>
        <begin position="246"/>
        <end position="262"/>
    </location>
</feature>
<dbReference type="Proteomes" id="UP001610563">
    <property type="component" value="Unassembled WGS sequence"/>
</dbReference>
<protein>
    <submittedName>
        <fullName evidence="2">Uncharacterized protein</fullName>
    </submittedName>
</protein>
<comment type="caution">
    <text evidence="2">The sequence shown here is derived from an EMBL/GenBank/DDBJ whole genome shotgun (WGS) entry which is preliminary data.</text>
</comment>
<dbReference type="EMBL" id="JBFTWV010000019">
    <property type="protein sequence ID" value="KAL2797368.1"/>
    <property type="molecule type" value="Genomic_DNA"/>
</dbReference>
<organism evidence="2 3">
    <name type="scientific">Aspergillus keveii</name>
    <dbReference type="NCBI Taxonomy" id="714993"/>
    <lineage>
        <taxon>Eukaryota</taxon>
        <taxon>Fungi</taxon>
        <taxon>Dikarya</taxon>
        <taxon>Ascomycota</taxon>
        <taxon>Pezizomycotina</taxon>
        <taxon>Eurotiomycetes</taxon>
        <taxon>Eurotiomycetidae</taxon>
        <taxon>Eurotiales</taxon>
        <taxon>Aspergillaceae</taxon>
        <taxon>Aspergillus</taxon>
        <taxon>Aspergillus subgen. Nidulantes</taxon>
    </lineage>
</organism>
<reference evidence="2 3" key="1">
    <citation type="submission" date="2024-07" db="EMBL/GenBank/DDBJ databases">
        <title>Section-level genome sequencing and comparative genomics of Aspergillus sections Usti and Cavernicolus.</title>
        <authorList>
            <consortium name="Lawrence Berkeley National Laboratory"/>
            <person name="Nybo J.L."/>
            <person name="Vesth T.C."/>
            <person name="Theobald S."/>
            <person name="Frisvad J.C."/>
            <person name="Larsen T.O."/>
            <person name="Kjaerboelling I."/>
            <person name="Rothschild-Mancinelli K."/>
            <person name="Lyhne E.K."/>
            <person name="Kogle M.E."/>
            <person name="Barry K."/>
            <person name="Clum A."/>
            <person name="Na H."/>
            <person name="Ledsgaard L."/>
            <person name="Lin J."/>
            <person name="Lipzen A."/>
            <person name="Kuo A."/>
            <person name="Riley R."/>
            <person name="Mondo S."/>
            <person name="Labutti K."/>
            <person name="Haridas S."/>
            <person name="Pangalinan J."/>
            <person name="Salamov A.A."/>
            <person name="Simmons B.A."/>
            <person name="Magnuson J.K."/>
            <person name="Chen J."/>
            <person name="Drula E."/>
            <person name="Henrissat B."/>
            <person name="Wiebenga A."/>
            <person name="Lubbers R.J."/>
            <person name="Gomes A.C."/>
            <person name="Makela M.R."/>
            <person name="Stajich J."/>
            <person name="Grigoriev I.V."/>
            <person name="Mortensen U.H."/>
            <person name="De Vries R.P."/>
            <person name="Baker S.E."/>
            <person name="Andersen M.R."/>
        </authorList>
    </citation>
    <scope>NUCLEOTIDE SEQUENCE [LARGE SCALE GENOMIC DNA]</scope>
    <source>
        <strain evidence="2 3">CBS 209.92</strain>
    </source>
</reference>
<gene>
    <name evidence="2" type="ORF">BJX66DRAFT_297695</name>
</gene>
<sequence length="422" mass="48370">MAGFASYHLQDLTFTGPQPNSRNTKIKPYASIAILDPIITIERRHGKYHIAARFNIETAILNYTSQTKDGRDLFFQDICLMYKSTWDNETLQMKPESDSSAALTVSRGFTSSTSATAGVSASQTPSGNVSLGLTRSRSLTVEYAMTSWSLAAHRVVSEWPDTGEQVRYQWFWAGTQDESGRLSSDLKHAVKRHVVVKRIVPVGMIEPLPHEAVDEAETADDIIEGPSKKDNEEIDEEEEAEEREEGIERQERGGPNSSERDNQTTVDNADPDDEARRKAKVVYTWDTLLDFSFSAQVRVKKRLSRLQRLALFTSNEVRGRYLRPVYIEVFSLRVPPLDDMIPKEDTVDISDMLGRIKKDFENKLDELPEKDFFEIASAHIRREAVRTTQERRTQDRKVEHEWADRNFDIVRPAYSRRYMKQL</sequence>
<name>A0ABR4GEA4_9EURO</name>
<accession>A0ABR4GEA4</accession>
<feature type="compositionally biased region" description="Acidic residues" evidence="1">
    <location>
        <begin position="214"/>
        <end position="223"/>
    </location>
</feature>
<evidence type="ECO:0000313" key="3">
    <source>
        <dbReference type="Proteomes" id="UP001610563"/>
    </source>
</evidence>
<proteinExistence type="predicted"/>
<feature type="region of interest" description="Disordered" evidence="1">
    <location>
        <begin position="210"/>
        <end position="275"/>
    </location>
</feature>
<keyword evidence="3" id="KW-1185">Reference proteome</keyword>
<feature type="compositionally biased region" description="Acidic residues" evidence="1">
    <location>
        <begin position="232"/>
        <end position="245"/>
    </location>
</feature>
<evidence type="ECO:0000313" key="2">
    <source>
        <dbReference type="EMBL" id="KAL2797368.1"/>
    </source>
</evidence>
<evidence type="ECO:0000256" key="1">
    <source>
        <dbReference type="SAM" id="MobiDB-lite"/>
    </source>
</evidence>